<accession>A0A225DV14</accession>
<gene>
    <name evidence="3" type="ORF">FRUB_01512</name>
</gene>
<dbReference type="RefSeq" id="WP_088252947.1">
    <property type="nucleotide sequence ID" value="NZ_NIDE01000002.1"/>
</dbReference>
<feature type="domain" description="AtuA-like ferredoxin-fold" evidence="2">
    <location>
        <begin position="8"/>
        <end position="106"/>
    </location>
</feature>
<comment type="caution">
    <text evidence="3">The sequence shown here is derived from an EMBL/GenBank/DDBJ whole genome shotgun (WGS) entry which is preliminary data.</text>
</comment>
<name>A0A225DV14_9BACT</name>
<evidence type="ECO:0000313" key="3">
    <source>
        <dbReference type="EMBL" id="OWK45181.1"/>
    </source>
</evidence>
<sequence>MTTPTARVPLSEIAHGRSGDKGNHSNVAVIAYTDAGYAWLRSHLTAEVVARYFAPLGASKVERYEAANVRGLNFMLYDALAGGASRSLRSDTQGKSFALALLRMPIDVPVDYAEMTREGREAVQSETAQG</sequence>
<dbReference type="InterPro" id="IPR056362">
    <property type="entry name" value="AtuA-like_ferredoxin_dom"/>
</dbReference>
<evidence type="ECO:0000256" key="1">
    <source>
        <dbReference type="SAM" id="MobiDB-lite"/>
    </source>
</evidence>
<dbReference type="AlphaFoldDB" id="A0A225DV14"/>
<evidence type="ECO:0000313" key="4">
    <source>
        <dbReference type="Proteomes" id="UP000214646"/>
    </source>
</evidence>
<dbReference type="PANTHER" id="PTHR47708:SF2">
    <property type="entry name" value="SI:CH73-132F6.5"/>
    <property type="match status" value="1"/>
</dbReference>
<dbReference type="OrthoDB" id="21390at2"/>
<organism evidence="3 4">
    <name type="scientific">Fimbriiglobus ruber</name>
    <dbReference type="NCBI Taxonomy" id="1908690"/>
    <lineage>
        <taxon>Bacteria</taxon>
        <taxon>Pseudomonadati</taxon>
        <taxon>Planctomycetota</taxon>
        <taxon>Planctomycetia</taxon>
        <taxon>Gemmatales</taxon>
        <taxon>Gemmataceae</taxon>
        <taxon>Fimbriiglobus</taxon>
    </lineage>
</organism>
<dbReference type="Proteomes" id="UP000214646">
    <property type="component" value="Unassembled WGS sequence"/>
</dbReference>
<dbReference type="EMBL" id="NIDE01000002">
    <property type="protein sequence ID" value="OWK45181.1"/>
    <property type="molecule type" value="Genomic_DNA"/>
</dbReference>
<feature type="region of interest" description="Disordered" evidence="1">
    <location>
        <begin position="1"/>
        <end position="20"/>
    </location>
</feature>
<dbReference type="Pfam" id="PF23544">
    <property type="entry name" value="AtuA_ferredoxin"/>
    <property type="match status" value="1"/>
</dbReference>
<proteinExistence type="predicted"/>
<protein>
    <submittedName>
        <fullName evidence="3">Small uncharacterized protein</fullName>
    </submittedName>
</protein>
<reference evidence="4" key="1">
    <citation type="submission" date="2017-06" db="EMBL/GenBank/DDBJ databases">
        <title>Genome analysis of Fimbriiglobus ruber SP5, the first member of the order Planctomycetales with confirmed chitinolytic capability.</title>
        <authorList>
            <person name="Ravin N.V."/>
            <person name="Rakitin A.L."/>
            <person name="Ivanova A.A."/>
            <person name="Beletsky A.V."/>
            <person name="Kulichevskaya I.S."/>
            <person name="Mardanov A.V."/>
            <person name="Dedysh S.N."/>
        </authorList>
    </citation>
    <scope>NUCLEOTIDE SEQUENCE [LARGE SCALE GENOMIC DNA]</scope>
    <source>
        <strain evidence="4">SP5</strain>
    </source>
</reference>
<keyword evidence="4" id="KW-1185">Reference proteome</keyword>
<evidence type="ECO:0000259" key="2">
    <source>
        <dbReference type="Pfam" id="PF23544"/>
    </source>
</evidence>
<dbReference type="PANTHER" id="PTHR47708">
    <property type="match status" value="1"/>
</dbReference>